<dbReference type="OMA" id="GQFPMGD"/>
<dbReference type="Pfam" id="PF19834">
    <property type="entry name" value="DUF6314"/>
    <property type="match status" value="1"/>
</dbReference>
<keyword evidence="6" id="KW-0503">Monooxygenase</keyword>
<evidence type="ECO:0000313" key="7">
    <source>
        <dbReference type="Proteomes" id="UP000008066"/>
    </source>
</evidence>
<gene>
    <name evidence="6" type="ORF">CTHT_0055750</name>
</gene>
<dbReference type="GO" id="GO:0050661">
    <property type="term" value="F:NADP binding"/>
    <property type="evidence" value="ECO:0007669"/>
    <property type="project" value="InterPro"/>
</dbReference>
<organism evidence="7">
    <name type="scientific">Chaetomium thermophilum (strain DSM 1495 / CBS 144.50 / IMI 039719)</name>
    <name type="common">Thermochaetoides thermophila</name>
    <dbReference type="NCBI Taxonomy" id="759272"/>
    <lineage>
        <taxon>Eukaryota</taxon>
        <taxon>Fungi</taxon>
        <taxon>Dikarya</taxon>
        <taxon>Ascomycota</taxon>
        <taxon>Pezizomycotina</taxon>
        <taxon>Sordariomycetes</taxon>
        <taxon>Sordariomycetidae</taxon>
        <taxon>Sordariales</taxon>
        <taxon>Chaetomiaceae</taxon>
        <taxon>Thermochaetoides</taxon>
    </lineage>
</organism>
<dbReference type="InterPro" id="IPR036188">
    <property type="entry name" value="FAD/NAD-bd_sf"/>
</dbReference>
<dbReference type="Pfam" id="PF00743">
    <property type="entry name" value="FMO-like"/>
    <property type="match status" value="1"/>
</dbReference>
<evidence type="ECO:0000256" key="4">
    <source>
        <dbReference type="ARBA" id="ARBA00023002"/>
    </source>
</evidence>
<feature type="domain" description="DUF6314" evidence="5">
    <location>
        <begin position="584"/>
        <end position="758"/>
    </location>
</feature>
<evidence type="ECO:0000256" key="2">
    <source>
        <dbReference type="ARBA" id="ARBA00022630"/>
    </source>
</evidence>
<keyword evidence="2" id="KW-0285">Flavoprotein</keyword>
<evidence type="ECO:0000259" key="5">
    <source>
        <dbReference type="Pfam" id="PF19834"/>
    </source>
</evidence>
<dbReference type="HOGENOM" id="CLU_023116_0_0_1"/>
<proteinExistence type="inferred from homology"/>
<dbReference type="eggNOG" id="KOG1399">
    <property type="taxonomic scope" value="Eukaryota"/>
</dbReference>
<dbReference type="KEGG" id="cthr:CTHT_0055750"/>
<dbReference type="GeneID" id="18259613"/>
<reference evidence="6 7" key="1">
    <citation type="journal article" date="2011" name="Cell">
        <title>Insight into structure and assembly of the nuclear pore complex by utilizing the genome of a eukaryotic thermophile.</title>
        <authorList>
            <person name="Amlacher S."/>
            <person name="Sarges P."/>
            <person name="Flemming D."/>
            <person name="van Noort V."/>
            <person name="Kunze R."/>
            <person name="Devos D.P."/>
            <person name="Arumugam M."/>
            <person name="Bork P."/>
            <person name="Hurt E."/>
        </authorList>
    </citation>
    <scope>NUCLEOTIDE SEQUENCE [LARGE SCALE GENOMIC DNA]</scope>
    <source>
        <strain evidence="7">DSM 1495 / CBS 144.50 / IMI 039719</strain>
    </source>
</reference>
<evidence type="ECO:0000256" key="1">
    <source>
        <dbReference type="ARBA" id="ARBA00009183"/>
    </source>
</evidence>
<keyword evidence="4" id="KW-0560">Oxidoreductase</keyword>
<dbReference type="SUPFAM" id="SSF51905">
    <property type="entry name" value="FAD/NAD(P)-binding domain"/>
    <property type="match status" value="1"/>
</dbReference>
<sequence length="758" mass="84829">MTFPLAKKVCIVGAGPSGLVAAKSLLHDVPRGTFEVTIFEAKNRIGGIWPSDRNDTDGLVHPLMAANQSKHTVQFSDLAWPADSPEIPRAWHIGQYLRRYFNRYCTNVNLHLGFKVESAQPVTIGALDHNGSSQLSGWRIQARSSEGEVKEETFDFLIVASGYFSKPAIPEFRHEKPDTNVPMIHSSQFSDLQRLFDKKSPLGGKILVVGGQMSGVEIASTIAIQLSSAMHSPSANTSQAAVNNPRGYAVCHLIQKPLWILPSYISPKPDEHAPRFLPLDLVSFNLSRRPQPLTNTQGHISEDLARDFHRKYQTSLGTDQSEFCPKLTITASDTTNPPLIAISDYYLDLVRSGLITVCSGKLEALSGSQAIISPSGEHIDDIAAVVFATGFEAWPSLSFLAPLVLEVLSVRPSDLYNTVALGFHGTYHPEIPNLGFVGFYRGPYWGIMEMQARFLSSLWASGGPSSPRLPQSLKDALNNDTSLDRTIRLRSDSRSSQFPMGDYVWLMEQFASALGINRQPMHRISSLSSDHDDMDILTPARYPSKSLSEVQQAEVSESLRQTRTVVLAGISSAKFVARAVFRSLLGEWKVERDIRSRSPNYPAGYFTGTAKFLLRQGTREGHEVEFDALIQDGYPSLEYLYVEEGVFKAENGLEFPANRRYVWRYNEKTDKLSIWHIRANDRERLTVENLFHEIEFTIAQDSRGSPGWAGRGSHLCGCDFYKSYYLFNFKAVNLVHWKWMHVVKGPKKDYTLDAKFIR</sequence>
<comment type="similarity">
    <text evidence="1">Belongs to the FMO family.</text>
</comment>
<accession>G0SC34</accession>
<keyword evidence="3" id="KW-0274">FAD</keyword>
<dbReference type="Proteomes" id="UP000008066">
    <property type="component" value="Unassembled WGS sequence"/>
</dbReference>
<dbReference type="InterPro" id="IPR045632">
    <property type="entry name" value="DUF6314"/>
</dbReference>
<dbReference type="EMBL" id="GL988045">
    <property type="protein sequence ID" value="EGS18960.1"/>
    <property type="molecule type" value="Genomic_DNA"/>
</dbReference>
<dbReference type="GO" id="GO:0004499">
    <property type="term" value="F:N,N-dimethylaniline monooxygenase activity"/>
    <property type="evidence" value="ECO:0007669"/>
    <property type="project" value="InterPro"/>
</dbReference>
<dbReference type="GO" id="GO:0050660">
    <property type="term" value="F:flavin adenine dinucleotide binding"/>
    <property type="evidence" value="ECO:0007669"/>
    <property type="project" value="InterPro"/>
</dbReference>
<dbReference type="InterPro" id="IPR050346">
    <property type="entry name" value="FMO-like"/>
</dbReference>
<protein>
    <submittedName>
        <fullName evidence="6">Monooxygenase-like protein</fullName>
    </submittedName>
</protein>
<dbReference type="RefSeq" id="XP_006695905.1">
    <property type="nucleotide sequence ID" value="XM_006695842.1"/>
</dbReference>
<dbReference type="InterPro" id="IPR020946">
    <property type="entry name" value="Flavin_mOase-like"/>
</dbReference>
<keyword evidence="7" id="KW-1185">Reference proteome</keyword>
<evidence type="ECO:0000313" key="6">
    <source>
        <dbReference type="EMBL" id="EGS18960.1"/>
    </source>
</evidence>
<evidence type="ECO:0000256" key="3">
    <source>
        <dbReference type="ARBA" id="ARBA00022827"/>
    </source>
</evidence>
<dbReference type="PANTHER" id="PTHR23023">
    <property type="entry name" value="DIMETHYLANILINE MONOOXYGENASE"/>
    <property type="match status" value="1"/>
</dbReference>
<dbReference type="AlphaFoldDB" id="G0SC34"/>
<dbReference type="OrthoDB" id="66881at2759"/>
<dbReference type="Gene3D" id="3.50.50.60">
    <property type="entry name" value="FAD/NAD(P)-binding domain"/>
    <property type="match status" value="1"/>
</dbReference>
<name>G0SC34_CHATD</name>
<dbReference type="PRINTS" id="PR00368">
    <property type="entry name" value="FADPNR"/>
</dbReference>